<comment type="caution">
    <text evidence="1">The sequence shown here is derived from an EMBL/GenBank/DDBJ whole genome shotgun (WGS) entry which is preliminary data.</text>
</comment>
<dbReference type="AlphaFoldDB" id="L1NHB3"/>
<name>L1NHB3_9PORP</name>
<accession>L1NHB3</accession>
<dbReference type="RefSeq" id="WP_005468457.1">
    <property type="nucleotide sequence ID" value="NZ_KB291042.1"/>
</dbReference>
<protein>
    <recommendedName>
        <fullName evidence="3">Biotin synthesis protein BioC</fullName>
    </recommendedName>
</protein>
<dbReference type="InterPro" id="IPR029058">
    <property type="entry name" value="AB_hydrolase_fold"/>
</dbReference>
<organism evidence="1 2">
    <name type="scientific">Porphyromonas catoniae F0037</name>
    <dbReference type="NCBI Taxonomy" id="1127696"/>
    <lineage>
        <taxon>Bacteria</taxon>
        <taxon>Pseudomonadati</taxon>
        <taxon>Bacteroidota</taxon>
        <taxon>Bacteroidia</taxon>
        <taxon>Bacteroidales</taxon>
        <taxon>Porphyromonadaceae</taxon>
        <taxon>Porphyromonas</taxon>
    </lineage>
</organism>
<dbReference type="STRING" id="1127696.HMPREF9134_00313"/>
<dbReference type="ESTHER" id="9porp-l1nhb3">
    <property type="family name" value="BioG_Pimeloyl-ACP-methyl-esterase"/>
</dbReference>
<sequence length="230" mass="26437">MQHKFISAVDGGAHKLILFFNGWAMTPVTVEHLSIPKGYDVLIFWDYRDDEAVELDFVAYEEVRVVAWSMGVWAADRYLQSRPDLRTKVYSATALAGTGYPVDDSVGIPREHCLNTLSELTEENRPRFNRRTCGGKSLRHIFDALAARSTEEIRNEMLRAYESSLHEAHPLPKLEALGLWTRSYIGLRDRVLPPSNQETYWRGQGLAPILLPEGEHYLLRHFVAWSDLWH</sequence>
<dbReference type="HOGENOM" id="CLU_085983_0_1_10"/>
<dbReference type="Proteomes" id="UP000010408">
    <property type="component" value="Unassembled WGS sequence"/>
</dbReference>
<dbReference type="eggNOG" id="COG2830">
    <property type="taxonomic scope" value="Bacteria"/>
</dbReference>
<evidence type="ECO:0000313" key="2">
    <source>
        <dbReference type="Proteomes" id="UP000010408"/>
    </source>
</evidence>
<dbReference type="PATRIC" id="fig|1127696.3.peg.264"/>
<evidence type="ECO:0008006" key="3">
    <source>
        <dbReference type="Google" id="ProtNLM"/>
    </source>
</evidence>
<proteinExistence type="predicted"/>
<evidence type="ECO:0000313" key="1">
    <source>
        <dbReference type="EMBL" id="EKY02768.1"/>
    </source>
</evidence>
<reference evidence="1 2" key="1">
    <citation type="submission" date="2012-05" db="EMBL/GenBank/DDBJ databases">
        <authorList>
            <person name="Weinstock G."/>
            <person name="Sodergren E."/>
            <person name="Lobos E.A."/>
            <person name="Fulton L."/>
            <person name="Fulton R."/>
            <person name="Courtney L."/>
            <person name="Fronick C."/>
            <person name="O'Laughlin M."/>
            <person name="Godfrey J."/>
            <person name="Wilson R.M."/>
            <person name="Miner T."/>
            <person name="Farmer C."/>
            <person name="Delehaunty K."/>
            <person name="Cordes M."/>
            <person name="Minx P."/>
            <person name="Tomlinson C."/>
            <person name="Chen J."/>
            <person name="Wollam A."/>
            <person name="Pepin K.H."/>
            <person name="Bhonagiri V."/>
            <person name="Zhang X."/>
            <person name="Suruliraj S."/>
            <person name="Warren W."/>
            <person name="Mitreva M."/>
            <person name="Mardis E.R."/>
            <person name="Wilson R.K."/>
        </authorList>
    </citation>
    <scope>NUCLEOTIDE SEQUENCE [LARGE SCALE GENOMIC DNA]</scope>
    <source>
        <strain evidence="1 2">F0037</strain>
    </source>
</reference>
<dbReference type="InterPro" id="IPR007398">
    <property type="entry name" value="BioG"/>
</dbReference>
<dbReference type="Gene3D" id="3.40.50.1820">
    <property type="entry name" value="alpha/beta hydrolase"/>
    <property type="match status" value="1"/>
</dbReference>
<dbReference type="Pfam" id="PF04301">
    <property type="entry name" value="BioG"/>
    <property type="match status" value="1"/>
</dbReference>
<dbReference type="SUPFAM" id="SSF53474">
    <property type="entry name" value="alpha/beta-Hydrolases"/>
    <property type="match status" value="1"/>
</dbReference>
<gene>
    <name evidence="1" type="ORF">HMPREF9134_00313</name>
</gene>
<dbReference type="EMBL" id="AMEQ01000011">
    <property type="protein sequence ID" value="EKY02768.1"/>
    <property type="molecule type" value="Genomic_DNA"/>
</dbReference>